<dbReference type="Gene3D" id="1.10.10.10">
    <property type="entry name" value="Winged helix-like DNA-binding domain superfamily/Winged helix DNA-binding domain"/>
    <property type="match status" value="1"/>
</dbReference>
<evidence type="ECO:0000256" key="5">
    <source>
        <dbReference type="ARBA" id="ARBA00023125"/>
    </source>
</evidence>
<evidence type="ECO:0000313" key="12">
    <source>
        <dbReference type="EMBL" id="HIU94698.1"/>
    </source>
</evidence>
<protein>
    <recommendedName>
        <fullName evidence="1">Stage 0 sporulation protein A homolog</fullName>
    </recommendedName>
</protein>
<dbReference type="InterPro" id="IPR001789">
    <property type="entry name" value="Sig_transdc_resp-reg_receiver"/>
</dbReference>
<keyword evidence="5 9" id="KW-0238">DNA-binding</keyword>
<proteinExistence type="predicted"/>
<dbReference type="Pfam" id="PF00486">
    <property type="entry name" value="Trans_reg_C"/>
    <property type="match status" value="1"/>
</dbReference>
<feature type="DNA-binding region" description="OmpR/PhoB-type" evidence="9">
    <location>
        <begin position="131"/>
        <end position="228"/>
    </location>
</feature>
<evidence type="ECO:0000256" key="9">
    <source>
        <dbReference type="PROSITE-ProRule" id="PRU01091"/>
    </source>
</evidence>
<dbReference type="PANTHER" id="PTHR48111:SF1">
    <property type="entry name" value="TWO-COMPONENT RESPONSE REGULATOR ORR33"/>
    <property type="match status" value="1"/>
</dbReference>
<feature type="domain" description="Response regulatory" evidence="10">
    <location>
        <begin position="6"/>
        <end position="119"/>
    </location>
</feature>
<dbReference type="PROSITE" id="PS50110">
    <property type="entry name" value="RESPONSE_REGULATORY"/>
    <property type="match status" value="1"/>
</dbReference>
<dbReference type="Proteomes" id="UP000824128">
    <property type="component" value="Unassembled WGS sequence"/>
</dbReference>
<dbReference type="FunFam" id="3.40.50.2300:FF:000001">
    <property type="entry name" value="DNA-binding response regulator PhoB"/>
    <property type="match status" value="1"/>
</dbReference>
<dbReference type="InterPro" id="IPR011006">
    <property type="entry name" value="CheY-like_superfamily"/>
</dbReference>
<reference evidence="12" key="2">
    <citation type="journal article" date="2021" name="PeerJ">
        <title>Extensive microbial diversity within the chicken gut microbiome revealed by metagenomics and culture.</title>
        <authorList>
            <person name="Gilroy R."/>
            <person name="Ravi A."/>
            <person name="Getino M."/>
            <person name="Pursley I."/>
            <person name="Horton D.L."/>
            <person name="Alikhan N.F."/>
            <person name="Baker D."/>
            <person name="Gharbi K."/>
            <person name="Hall N."/>
            <person name="Watson M."/>
            <person name="Adriaenssens E.M."/>
            <person name="Foster-Nyarko E."/>
            <person name="Jarju S."/>
            <person name="Secka A."/>
            <person name="Antonio M."/>
            <person name="Oren A."/>
            <person name="Chaudhuri R.R."/>
            <person name="La Ragione R."/>
            <person name="Hildebrand F."/>
            <person name="Pallen M.J."/>
        </authorList>
    </citation>
    <scope>NUCLEOTIDE SEQUENCE</scope>
    <source>
        <strain evidence="12">ChiGjej2B2-16831</strain>
    </source>
</reference>
<dbReference type="FunFam" id="1.10.10.10:FF:000018">
    <property type="entry name" value="DNA-binding response regulator ResD"/>
    <property type="match status" value="1"/>
</dbReference>
<dbReference type="Gene3D" id="6.10.250.690">
    <property type="match status" value="1"/>
</dbReference>
<dbReference type="InterPro" id="IPR016032">
    <property type="entry name" value="Sig_transdc_resp-reg_C-effctor"/>
</dbReference>
<evidence type="ECO:0000256" key="8">
    <source>
        <dbReference type="PROSITE-ProRule" id="PRU00169"/>
    </source>
</evidence>
<evidence type="ECO:0000313" key="13">
    <source>
        <dbReference type="Proteomes" id="UP000824128"/>
    </source>
</evidence>
<dbReference type="SUPFAM" id="SSF46894">
    <property type="entry name" value="C-terminal effector domain of the bipartite response regulators"/>
    <property type="match status" value="1"/>
</dbReference>
<evidence type="ECO:0000256" key="6">
    <source>
        <dbReference type="ARBA" id="ARBA00023163"/>
    </source>
</evidence>
<dbReference type="InterPro" id="IPR036388">
    <property type="entry name" value="WH-like_DNA-bd_sf"/>
</dbReference>
<dbReference type="Pfam" id="PF00072">
    <property type="entry name" value="Response_reg"/>
    <property type="match status" value="1"/>
</dbReference>
<dbReference type="AlphaFoldDB" id="A0A9D1N4U1"/>
<dbReference type="PANTHER" id="PTHR48111">
    <property type="entry name" value="REGULATOR OF RPOS"/>
    <property type="match status" value="1"/>
</dbReference>
<evidence type="ECO:0000256" key="1">
    <source>
        <dbReference type="ARBA" id="ARBA00018672"/>
    </source>
</evidence>
<feature type="modified residue" description="4-aspartylphosphate" evidence="8">
    <location>
        <position position="55"/>
    </location>
</feature>
<evidence type="ECO:0000259" key="10">
    <source>
        <dbReference type="PROSITE" id="PS50110"/>
    </source>
</evidence>
<dbReference type="EMBL" id="DVNZ01000190">
    <property type="protein sequence ID" value="HIU94698.1"/>
    <property type="molecule type" value="Genomic_DNA"/>
</dbReference>
<dbReference type="SMART" id="SM00862">
    <property type="entry name" value="Trans_reg_C"/>
    <property type="match status" value="1"/>
</dbReference>
<dbReference type="GO" id="GO:0000976">
    <property type="term" value="F:transcription cis-regulatory region binding"/>
    <property type="evidence" value="ECO:0007669"/>
    <property type="project" value="TreeGrafter"/>
</dbReference>
<name>A0A9D1N4U1_9FIRM</name>
<reference evidence="12" key="1">
    <citation type="submission" date="2020-10" db="EMBL/GenBank/DDBJ databases">
        <authorList>
            <person name="Gilroy R."/>
        </authorList>
    </citation>
    <scope>NUCLEOTIDE SEQUENCE</scope>
    <source>
        <strain evidence="12">ChiGjej2B2-16831</strain>
    </source>
</reference>
<keyword evidence="3" id="KW-0902">Two-component regulatory system</keyword>
<organism evidence="12 13">
    <name type="scientific">Candidatus Aphodomorpha intestinavium</name>
    <dbReference type="NCBI Taxonomy" id="2840672"/>
    <lineage>
        <taxon>Bacteria</taxon>
        <taxon>Bacillati</taxon>
        <taxon>Bacillota</taxon>
        <taxon>Clostridia</taxon>
        <taxon>Eubacteriales</taxon>
        <taxon>Candidatus Aphodomorpha</taxon>
    </lineage>
</organism>
<dbReference type="GO" id="GO:0032993">
    <property type="term" value="C:protein-DNA complex"/>
    <property type="evidence" value="ECO:0007669"/>
    <property type="project" value="TreeGrafter"/>
</dbReference>
<keyword evidence="4" id="KW-0805">Transcription regulation</keyword>
<evidence type="ECO:0000259" key="11">
    <source>
        <dbReference type="PROSITE" id="PS51755"/>
    </source>
</evidence>
<evidence type="ECO:0000256" key="3">
    <source>
        <dbReference type="ARBA" id="ARBA00023012"/>
    </source>
</evidence>
<dbReference type="Gene3D" id="3.40.50.2300">
    <property type="match status" value="1"/>
</dbReference>
<keyword evidence="2 8" id="KW-0597">Phosphoprotein</keyword>
<dbReference type="GO" id="GO:0005829">
    <property type="term" value="C:cytosol"/>
    <property type="evidence" value="ECO:0007669"/>
    <property type="project" value="TreeGrafter"/>
</dbReference>
<evidence type="ECO:0000256" key="7">
    <source>
        <dbReference type="ARBA" id="ARBA00024867"/>
    </source>
</evidence>
<dbReference type="SMART" id="SM00448">
    <property type="entry name" value="REC"/>
    <property type="match status" value="1"/>
</dbReference>
<keyword evidence="6" id="KW-0804">Transcription</keyword>
<dbReference type="InterPro" id="IPR039420">
    <property type="entry name" value="WalR-like"/>
</dbReference>
<comment type="caution">
    <text evidence="12">The sequence shown here is derived from an EMBL/GenBank/DDBJ whole genome shotgun (WGS) entry which is preliminary data.</text>
</comment>
<dbReference type="GO" id="GO:0000156">
    <property type="term" value="F:phosphorelay response regulator activity"/>
    <property type="evidence" value="ECO:0007669"/>
    <property type="project" value="TreeGrafter"/>
</dbReference>
<sequence>MAKAPLILICDDQPIIHETLGVYLDNEGFRHISAYDGKQALQMAQAEAPDLILLDLMMPGMSGTEVCREIRRTSSVPIIMLTAKGEEVDRILGLEFGADDYIVKPFSARELIARIKAVLRRSSAEPAAQEGQAIRLEGLEISLSNYEVRVGGRQVDFTPKEVEILYLLASHPGRVFDREQILSKVWGYDYFGDTRAVDTQIKRIRQKMPEDCKWGIRTVYGVGYKFGMTE</sequence>
<dbReference type="PROSITE" id="PS51755">
    <property type="entry name" value="OMPR_PHOB"/>
    <property type="match status" value="1"/>
</dbReference>
<dbReference type="CDD" id="cd00383">
    <property type="entry name" value="trans_reg_C"/>
    <property type="match status" value="1"/>
</dbReference>
<evidence type="ECO:0000256" key="2">
    <source>
        <dbReference type="ARBA" id="ARBA00022553"/>
    </source>
</evidence>
<comment type="function">
    <text evidence="7">May play the central regulatory role in sporulation. It may be an element of the effector pathway responsible for the activation of sporulation genes in response to nutritional stress. Spo0A may act in concert with spo0H (a sigma factor) to control the expression of some genes that are critical to the sporulation process.</text>
</comment>
<accession>A0A9D1N4U1</accession>
<dbReference type="InterPro" id="IPR001867">
    <property type="entry name" value="OmpR/PhoB-type_DNA-bd"/>
</dbReference>
<dbReference type="SUPFAM" id="SSF52172">
    <property type="entry name" value="CheY-like"/>
    <property type="match status" value="1"/>
</dbReference>
<dbReference type="GO" id="GO:0006355">
    <property type="term" value="P:regulation of DNA-templated transcription"/>
    <property type="evidence" value="ECO:0007669"/>
    <property type="project" value="InterPro"/>
</dbReference>
<feature type="domain" description="OmpR/PhoB-type" evidence="11">
    <location>
        <begin position="131"/>
        <end position="228"/>
    </location>
</feature>
<evidence type="ECO:0000256" key="4">
    <source>
        <dbReference type="ARBA" id="ARBA00023015"/>
    </source>
</evidence>
<gene>
    <name evidence="12" type="ORF">IAD24_06005</name>
</gene>